<keyword evidence="2" id="KW-0645">Protease</keyword>
<dbReference type="GO" id="GO:0006508">
    <property type="term" value="P:proteolysis"/>
    <property type="evidence" value="ECO:0007669"/>
    <property type="project" value="InterPro"/>
</dbReference>
<dbReference type="GO" id="GO:0004252">
    <property type="term" value="F:serine-type endopeptidase activity"/>
    <property type="evidence" value="ECO:0007669"/>
    <property type="project" value="InterPro"/>
</dbReference>
<evidence type="ECO:0000256" key="1">
    <source>
        <dbReference type="ARBA" id="ARBA00022801"/>
    </source>
</evidence>
<dbReference type="Pfam" id="PF00326">
    <property type="entry name" value="Peptidase_S9"/>
    <property type="match status" value="1"/>
</dbReference>
<dbReference type="InterPro" id="IPR001375">
    <property type="entry name" value="Peptidase_S9_cat"/>
</dbReference>
<dbReference type="InterPro" id="IPR029058">
    <property type="entry name" value="AB_hydrolase_fold"/>
</dbReference>
<proteinExistence type="predicted"/>
<keyword evidence="2" id="KW-0720">Serine protease</keyword>
<keyword evidence="1" id="KW-0378">Hydrolase</keyword>
<feature type="domain" description="Peptidase S9 prolyl oligopeptidase catalytic" evidence="3">
    <location>
        <begin position="393"/>
        <end position="600"/>
    </location>
</feature>
<dbReference type="InterPro" id="IPR011042">
    <property type="entry name" value="6-blade_b-propeller_TolB-like"/>
</dbReference>
<dbReference type="EMBL" id="LAZR01000013">
    <property type="protein sequence ID" value="KKO07322.1"/>
    <property type="molecule type" value="Genomic_DNA"/>
</dbReference>
<dbReference type="Gene3D" id="3.40.50.1820">
    <property type="entry name" value="alpha/beta hydrolase"/>
    <property type="match status" value="1"/>
</dbReference>
<evidence type="ECO:0000256" key="2">
    <source>
        <dbReference type="ARBA" id="ARBA00022825"/>
    </source>
</evidence>
<dbReference type="PANTHER" id="PTHR42776:SF27">
    <property type="entry name" value="DIPEPTIDYL PEPTIDASE FAMILY MEMBER 6"/>
    <property type="match status" value="1"/>
</dbReference>
<evidence type="ECO:0000259" key="3">
    <source>
        <dbReference type="Pfam" id="PF00326"/>
    </source>
</evidence>
<dbReference type="PANTHER" id="PTHR42776">
    <property type="entry name" value="SERINE PEPTIDASE S9 FAMILY MEMBER"/>
    <property type="match status" value="1"/>
</dbReference>
<dbReference type="PRINTS" id="PR00862">
    <property type="entry name" value="PROLIGOPTASE"/>
</dbReference>
<dbReference type="SUPFAM" id="SSF53474">
    <property type="entry name" value="alpha/beta-Hydrolases"/>
    <property type="match status" value="1"/>
</dbReference>
<sequence length="600" mass="66915">MNASPPSMATMQNLCSARSPSVSGDATLLAYLSDESGIDQVWLAPLGGGAPWRLTQCDEPVGTIAFSPTSRDLIFTSDCGGDERHQLWLVPEACAPAVALDHDPSVMPLWGAWSPDGARIAYCANARDRHHLDIYVMDMVSRETRCVHQDSGFREVLAFFPEGEALLIRDARHSLSDQQLFRFDLASGDYAPLLPPRDRARYSAPRFVDDGHALLMISDHGREFQGLMRYSLLTETLEWHATFDDADIEAYALSPKRDQVALVVNREGWSVLLLHGLIDGTQQIVDGLPQGVIATLNWPVLSDELLLSCESASRPSEIWRIDPQRGTASPITRSTRAGVNLDDFIEPSVERVVSFDGLSVPCLIYQPATPMPPAGYPVMVLVHGGPEAQWRPTFRADLQYLLAQGIRVVAPNVRGSTGYGRRYLHLDDRELRMDSVADLDAVRGWIAEQRDVDQRRVAVYGRSYGGFMVLAALTEYPGRWALGIEFYGIANFLTLLETTGPWRRKLRAAEYGDPQRHKSALERFSPIHRIADIDVPLLIVHGMDDPRVPPSESEMVYACLRGLGRPVKYLRVPHAGHGFTRREDRLRVFATLASFLERHL</sequence>
<dbReference type="AlphaFoldDB" id="A0A0F9Y5Y5"/>
<dbReference type="InterPro" id="IPR011659">
    <property type="entry name" value="WD40"/>
</dbReference>
<accession>A0A0F9Y5Y5</accession>
<protein>
    <recommendedName>
        <fullName evidence="3">Peptidase S9 prolyl oligopeptidase catalytic domain-containing protein</fullName>
    </recommendedName>
</protein>
<dbReference type="Pfam" id="PF07676">
    <property type="entry name" value="PD40"/>
    <property type="match status" value="1"/>
</dbReference>
<name>A0A0F9Y5Y5_9ZZZZ</name>
<dbReference type="SUPFAM" id="SSF82171">
    <property type="entry name" value="DPP6 N-terminal domain-like"/>
    <property type="match status" value="1"/>
</dbReference>
<comment type="caution">
    <text evidence="4">The sequence shown here is derived from an EMBL/GenBank/DDBJ whole genome shotgun (WGS) entry which is preliminary data.</text>
</comment>
<gene>
    <name evidence="4" type="ORF">LCGC14_0058900</name>
</gene>
<organism evidence="4">
    <name type="scientific">marine sediment metagenome</name>
    <dbReference type="NCBI Taxonomy" id="412755"/>
    <lineage>
        <taxon>unclassified sequences</taxon>
        <taxon>metagenomes</taxon>
        <taxon>ecological metagenomes</taxon>
    </lineage>
</organism>
<dbReference type="InterPro" id="IPR002470">
    <property type="entry name" value="Peptidase_S9A"/>
</dbReference>
<dbReference type="Gene3D" id="2.120.10.30">
    <property type="entry name" value="TolB, C-terminal domain"/>
    <property type="match status" value="1"/>
</dbReference>
<reference evidence="4" key="1">
    <citation type="journal article" date="2015" name="Nature">
        <title>Complex archaea that bridge the gap between prokaryotes and eukaryotes.</title>
        <authorList>
            <person name="Spang A."/>
            <person name="Saw J.H."/>
            <person name="Jorgensen S.L."/>
            <person name="Zaremba-Niedzwiedzka K."/>
            <person name="Martijn J."/>
            <person name="Lind A.E."/>
            <person name="van Eijk R."/>
            <person name="Schleper C."/>
            <person name="Guy L."/>
            <person name="Ettema T.J."/>
        </authorList>
    </citation>
    <scope>NUCLEOTIDE SEQUENCE</scope>
</reference>
<evidence type="ECO:0000313" key="4">
    <source>
        <dbReference type="EMBL" id="KKO07322.1"/>
    </source>
</evidence>